<evidence type="ECO:0000256" key="1">
    <source>
        <dbReference type="SAM" id="MobiDB-lite"/>
    </source>
</evidence>
<protein>
    <recommendedName>
        <fullName evidence="5">DUF5667 domain-containing protein</fullName>
    </recommendedName>
</protein>
<sequence>MRKSMLSVYAAVLIGGFSLSASAAETAVIEPGIVEMTSLKIQLAATKLEDGTCSEEALTIVKQQIADSTYATTDILSTAITVCNSAADKLALLAIEGAPSDQLEEVLALSFELTSADAHKDLYSAALKRGLDDNTILTAAILGGADPTSLGPQTAAGGEADSGLTVSAPTATGGGGSGGGSISAN</sequence>
<evidence type="ECO:0008006" key="5">
    <source>
        <dbReference type="Google" id="ProtNLM"/>
    </source>
</evidence>
<comment type="caution">
    <text evidence="3">The sequence shown here is derived from an EMBL/GenBank/DDBJ whole genome shotgun (WGS) entry which is preliminary data.</text>
</comment>
<keyword evidence="2" id="KW-0732">Signal</keyword>
<keyword evidence="4" id="KW-1185">Reference proteome</keyword>
<evidence type="ECO:0000313" key="3">
    <source>
        <dbReference type="EMBL" id="TCI02616.1"/>
    </source>
</evidence>
<reference evidence="3 4" key="1">
    <citation type="submission" date="2019-02" db="EMBL/GenBank/DDBJ databases">
        <title>Corallincola luteus sp. nov., a marine bacterium isolated from surface sediment of Bohai Sea in China.</title>
        <authorList>
            <person name="Ren Q."/>
        </authorList>
    </citation>
    <scope>NUCLEOTIDE SEQUENCE [LARGE SCALE GENOMIC DNA]</scope>
    <source>
        <strain evidence="3 4">DASS28</strain>
    </source>
</reference>
<dbReference type="EMBL" id="SJXE01000006">
    <property type="protein sequence ID" value="TCI02616.1"/>
    <property type="molecule type" value="Genomic_DNA"/>
</dbReference>
<gene>
    <name evidence="3" type="ORF">EZV61_12495</name>
</gene>
<organism evidence="3 4">
    <name type="scientific">Corallincola luteus</name>
    <dbReference type="NCBI Taxonomy" id="1775177"/>
    <lineage>
        <taxon>Bacteria</taxon>
        <taxon>Pseudomonadati</taxon>
        <taxon>Pseudomonadota</taxon>
        <taxon>Gammaproteobacteria</taxon>
        <taxon>Alteromonadales</taxon>
        <taxon>Psychromonadaceae</taxon>
        <taxon>Corallincola</taxon>
    </lineage>
</organism>
<evidence type="ECO:0000313" key="4">
    <source>
        <dbReference type="Proteomes" id="UP000292554"/>
    </source>
</evidence>
<feature type="region of interest" description="Disordered" evidence="1">
    <location>
        <begin position="150"/>
        <end position="185"/>
    </location>
</feature>
<dbReference type="RefSeq" id="WP_131415993.1">
    <property type="nucleotide sequence ID" value="NZ_SJXE01000006.1"/>
</dbReference>
<dbReference type="Proteomes" id="UP000292554">
    <property type="component" value="Unassembled WGS sequence"/>
</dbReference>
<name>A0ABY2AIS4_9GAMM</name>
<feature type="signal peptide" evidence="2">
    <location>
        <begin position="1"/>
        <end position="23"/>
    </location>
</feature>
<feature type="chain" id="PRO_5045227661" description="DUF5667 domain-containing protein" evidence="2">
    <location>
        <begin position="24"/>
        <end position="185"/>
    </location>
</feature>
<proteinExistence type="predicted"/>
<accession>A0ABY2AIS4</accession>
<evidence type="ECO:0000256" key="2">
    <source>
        <dbReference type="SAM" id="SignalP"/>
    </source>
</evidence>
<feature type="compositionally biased region" description="Gly residues" evidence="1">
    <location>
        <begin position="172"/>
        <end position="185"/>
    </location>
</feature>